<dbReference type="PANTHER" id="PTHR13136">
    <property type="entry name" value="TESTIS DEVELOPMENT PROTEIN PRTD"/>
    <property type="match status" value="1"/>
</dbReference>
<dbReference type="GO" id="GO:0016787">
    <property type="term" value="F:hydrolase activity"/>
    <property type="evidence" value="ECO:0007669"/>
    <property type="project" value="UniProtKB-KW"/>
</dbReference>
<dbReference type="Proteomes" id="UP000298325">
    <property type="component" value="Unassembled WGS sequence"/>
</dbReference>
<reference evidence="2 3" key="1">
    <citation type="submission" date="2019-04" db="EMBL/GenBank/DDBJ databases">
        <authorList>
            <person name="Park S."/>
            <person name="Yoon J.-H."/>
        </authorList>
    </citation>
    <scope>NUCLEOTIDE SEQUENCE [LARGE SCALE GENOMIC DNA]</scope>
    <source>
        <strain evidence="2 3">HJM-18</strain>
    </source>
</reference>
<dbReference type="Gene3D" id="3.40.50.1820">
    <property type="entry name" value="alpha/beta hydrolase"/>
    <property type="match status" value="1"/>
</dbReference>
<keyword evidence="3" id="KW-1185">Reference proteome</keyword>
<dbReference type="PANTHER" id="PTHR13136:SF11">
    <property type="entry name" value="TESTIS-EXPRESSED PROTEIN 30"/>
    <property type="match status" value="1"/>
</dbReference>
<keyword evidence="2" id="KW-0378">Hydrolase</keyword>
<feature type="domain" description="KANL3/Tex30 alpha/beta hydrolase-like" evidence="1">
    <location>
        <begin position="1"/>
        <end position="180"/>
    </location>
</feature>
<dbReference type="InterPro" id="IPR029058">
    <property type="entry name" value="AB_hydrolase_fold"/>
</dbReference>
<evidence type="ECO:0000313" key="3">
    <source>
        <dbReference type="Proteomes" id="UP000298325"/>
    </source>
</evidence>
<dbReference type="InterPro" id="IPR026555">
    <property type="entry name" value="NSL3/Tex30"/>
</dbReference>
<dbReference type="EMBL" id="SRPF01000001">
    <property type="protein sequence ID" value="TGN41410.1"/>
    <property type="molecule type" value="Genomic_DNA"/>
</dbReference>
<comment type="caution">
    <text evidence="2">The sequence shown here is derived from an EMBL/GenBank/DDBJ whole genome shotgun (WGS) entry which is preliminary data.</text>
</comment>
<evidence type="ECO:0000259" key="1">
    <source>
        <dbReference type="Pfam" id="PF20408"/>
    </source>
</evidence>
<evidence type="ECO:0000313" key="2">
    <source>
        <dbReference type="EMBL" id="TGN41410.1"/>
    </source>
</evidence>
<dbReference type="InterPro" id="IPR046879">
    <property type="entry name" value="KANL3/Tex30_Abhydrolase"/>
</dbReference>
<gene>
    <name evidence="2" type="ORF">E5Q11_02395</name>
</gene>
<accession>A0A4Z1C729</accession>
<dbReference type="SUPFAM" id="SSF53474">
    <property type="entry name" value="alpha/beta-Hydrolases"/>
    <property type="match status" value="1"/>
</dbReference>
<protein>
    <submittedName>
        <fullName evidence="2">Alpha/beta hydrolase</fullName>
    </submittedName>
</protein>
<name>A0A4Z1C729_9GAMM</name>
<organism evidence="2 3">
    <name type="scientific">Marinobacter confluentis</name>
    <dbReference type="NCBI Taxonomy" id="1697557"/>
    <lineage>
        <taxon>Bacteria</taxon>
        <taxon>Pseudomonadati</taxon>
        <taxon>Pseudomonadota</taxon>
        <taxon>Gammaproteobacteria</taxon>
        <taxon>Pseudomonadales</taxon>
        <taxon>Marinobacteraceae</taxon>
        <taxon>Marinobacter</taxon>
    </lineage>
</organism>
<dbReference type="AlphaFoldDB" id="A0A4Z1C729"/>
<dbReference type="OrthoDB" id="652634at2"/>
<dbReference type="Pfam" id="PF20408">
    <property type="entry name" value="Abhydrolase_11"/>
    <property type="match status" value="1"/>
</dbReference>
<proteinExistence type="predicted"/>
<sequence length="184" mass="20370">MESMAISLALGGVATVRFEFPYMEKRRADGRKRPPDRQPVLLARYRQIIQQLGAQERGELWIGGKSMGGRIASILAADPELSGTVDGCVCFGYPFHPPGRPDRWRVEHFDRFHCPVLIVQGTRDPFGKKGEVQACDSVSASTCRINWLEGGNHDFQPLASQRETPEQMIDSAARAAAAFILENG</sequence>